<reference evidence="12" key="1">
    <citation type="submission" date="2019-03" db="EMBL/GenBank/DDBJ databases">
        <title>Snf2 controls pulcherriminic acid biosynthesis and connects pigmentation and antifungal activity of the yeast Metschnikowia pulcherrima.</title>
        <authorList>
            <person name="Gore-Lloyd D."/>
            <person name="Sumann I."/>
            <person name="Brachmann A.O."/>
            <person name="Schneeberger K."/>
            <person name="Ortiz-Merino R.A."/>
            <person name="Moreno-Beltran M."/>
            <person name="Schlaefli M."/>
            <person name="Kirner P."/>
            <person name="Santos Kron A."/>
            <person name="Wolfe K.H."/>
            <person name="Piel J."/>
            <person name="Ahrens C.H."/>
            <person name="Henk D."/>
            <person name="Freimoser F.M."/>
        </authorList>
    </citation>
    <scope>NUCLEOTIDE SEQUENCE [LARGE SCALE GENOMIC DNA]</scope>
    <source>
        <strain evidence="12">APC 1.2</strain>
    </source>
</reference>
<evidence type="ECO:0000256" key="6">
    <source>
        <dbReference type="ARBA" id="ARBA00022832"/>
    </source>
</evidence>
<evidence type="ECO:0000256" key="5">
    <source>
        <dbReference type="ARBA" id="ARBA00022801"/>
    </source>
</evidence>
<evidence type="ECO:0000256" key="2">
    <source>
        <dbReference type="ARBA" id="ARBA00012423"/>
    </source>
</evidence>
<comment type="function">
    <text evidence="7">Hydrolyzes fatty acids from S-acylated cysteine residues in proteins with a strong preference for palmitoylated G-alpha proteins over other acyl substrates. Mediates the deacylation of G-alpha proteins such as GPA1 in vivo, but has weak or no activity toward palmitoylated Ras proteins. Has weak lysophospholipase activity in vitro; however such activity may not exist in vivo.</text>
</comment>
<accession>A0A4P6XY57</accession>
<evidence type="ECO:0000256" key="9">
    <source>
        <dbReference type="ARBA" id="ARBA00047337"/>
    </source>
</evidence>
<evidence type="ECO:0000256" key="7">
    <source>
        <dbReference type="ARBA" id="ARBA00029392"/>
    </source>
</evidence>
<sequence>MKTEPRSKKKHPQRILTVLSVASFLISCIVFNMSVSSVRVPAAKTAKSAIIFFHGLGDSGEGWAWFPQMMKQTGLFKSQDQTNFVFPNAPEMPITANGGYRMPGWFDLYQIGGTYSSRQDKEGFLKSCEVFKALINEQVEKHNIKPENIVIGGFSQGSALSMAVLSMLDYKIGGLLAISGFCPIPDTIREIHNKNGVNFDTPVFQGHGDQDEIIPLAVAENASKLYKEIGFKNWSFKTYQGVAHSTSEQELVEAIKFISLVLDK</sequence>
<keyword evidence="5" id="KW-0378">Hydrolase</keyword>
<keyword evidence="12" id="KW-1185">Reference proteome</keyword>
<name>A0A4P6XY57_9ASCO</name>
<dbReference type="Proteomes" id="UP000292447">
    <property type="component" value="Chromosome VII"/>
</dbReference>
<evidence type="ECO:0000256" key="1">
    <source>
        <dbReference type="ARBA" id="ARBA00006499"/>
    </source>
</evidence>
<evidence type="ECO:0000313" key="12">
    <source>
        <dbReference type="Proteomes" id="UP000292447"/>
    </source>
</evidence>
<keyword evidence="6" id="KW-0443">Lipid metabolism</keyword>
<keyword evidence="6" id="KW-0276">Fatty acid metabolism</keyword>
<evidence type="ECO:0000256" key="8">
    <source>
        <dbReference type="ARBA" id="ARBA00031195"/>
    </source>
</evidence>
<evidence type="ECO:0000259" key="10">
    <source>
        <dbReference type="Pfam" id="PF02230"/>
    </source>
</evidence>
<dbReference type="InterPro" id="IPR029058">
    <property type="entry name" value="AB_hydrolase_fold"/>
</dbReference>
<proteinExistence type="inferred from homology"/>
<protein>
    <recommendedName>
        <fullName evidence="3">Acyl-protein thioesterase 1</fullName>
        <ecNumber evidence="2">3.1.2.22</ecNumber>
    </recommendedName>
    <alternativeName>
        <fullName evidence="8">Palmitoyl-protein hydrolase</fullName>
    </alternativeName>
</protein>
<dbReference type="SUPFAM" id="SSF53474">
    <property type="entry name" value="alpha/beta-Hydrolases"/>
    <property type="match status" value="1"/>
</dbReference>
<dbReference type="InterPro" id="IPR050565">
    <property type="entry name" value="LYPA1-2/EST-like"/>
</dbReference>
<dbReference type="Pfam" id="PF02230">
    <property type="entry name" value="Abhydrolase_2"/>
    <property type="match status" value="1"/>
</dbReference>
<dbReference type="InterPro" id="IPR003140">
    <property type="entry name" value="PLipase/COase/thioEstase"/>
</dbReference>
<dbReference type="PROSITE" id="PS51257">
    <property type="entry name" value="PROKAR_LIPOPROTEIN"/>
    <property type="match status" value="1"/>
</dbReference>
<dbReference type="AlphaFoldDB" id="A0A4P6XY57"/>
<comment type="catalytic activity">
    <reaction evidence="9">
        <text>S-hexadecanoyl-L-cysteinyl-[protein] + H2O = L-cysteinyl-[protein] + hexadecanoate + H(+)</text>
        <dbReference type="Rhea" id="RHEA:19233"/>
        <dbReference type="Rhea" id="RHEA-COMP:10131"/>
        <dbReference type="Rhea" id="RHEA-COMP:11032"/>
        <dbReference type="ChEBI" id="CHEBI:7896"/>
        <dbReference type="ChEBI" id="CHEBI:15377"/>
        <dbReference type="ChEBI" id="CHEBI:15378"/>
        <dbReference type="ChEBI" id="CHEBI:29950"/>
        <dbReference type="ChEBI" id="CHEBI:74151"/>
        <dbReference type="EC" id="3.1.2.22"/>
    </reaction>
</comment>
<comment type="similarity">
    <text evidence="1">Belongs to the AB hydrolase superfamily. AB hydrolase 2 family.</text>
</comment>
<dbReference type="PANTHER" id="PTHR10655">
    <property type="entry name" value="LYSOPHOSPHOLIPASE-RELATED"/>
    <property type="match status" value="1"/>
</dbReference>
<keyword evidence="4" id="KW-0719">Serine esterase</keyword>
<evidence type="ECO:0000256" key="4">
    <source>
        <dbReference type="ARBA" id="ARBA00022487"/>
    </source>
</evidence>
<dbReference type="STRING" id="2163413.A0A4P6XY57"/>
<dbReference type="GO" id="GO:0008474">
    <property type="term" value="F:palmitoyl-(protein) hydrolase activity"/>
    <property type="evidence" value="ECO:0007669"/>
    <property type="project" value="UniProtKB-EC"/>
</dbReference>
<evidence type="ECO:0000313" key="11">
    <source>
        <dbReference type="EMBL" id="QBM91064.1"/>
    </source>
</evidence>
<evidence type="ECO:0000256" key="3">
    <source>
        <dbReference type="ARBA" id="ARBA00014923"/>
    </source>
</evidence>
<dbReference type="Gene3D" id="3.40.50.1820">
    <property type="entry name" value="alpha/beta hydrolase"/>
    <property type="match status" value="1"/>
</dbReference>
<gene>
    <name evidence="11" type="primary">MPUL0G01060</name>
    <name evidence="11" type="ORF">METSCH_G01060</name>
</gene>
<dbReference type="GO" id="GO:0006631">
    <property type="term" value="P:fatty acid metabolic process"/>
    <property type="evidence" value="ECO:0007669"/>
    <property type="project" value="UniProtKB-KW"/>
</dbReference>
<dbReference type="EMBL" id="CP034462">
    <property type="protein sequence ID" value="QBM91064.1"/>
    <property type="molecule type" value="Genomic_DNA"/>
</dbReference>
<dbReference type="GO" id="GO:0052689">
    <property type="term" value="F:carboxylic ester hydrolase activity"/>
    <property type="evidence" value="ECO:0007669"/>
    <property type="project" value="UniProtKB-KW"/>
</dbReference>
<dbReference type="GO" id="GO:0005737">
    <property type="term" value="C:cytoplasm"/>
    <property type="evidence" value="ECO:0007669"/>
    <property type="project" value="TreeGrafter"/>
</dbReference>
<dbReference type="EC" id="3.1.2.22" evidence="2"/>
<organism evidence="11 12">
    <name type="scientific">Metschnikowia aff. pulcherrima</name>
    <dbReference type="NCBI Taxonomy" id="2163413"/>
    <lineage>
        <taxon>Eukaryota</taxon>
        <taxon>Fungi</taxon>
        <taxon>Dikarya</taxon>
        <taxon>Ascomycota</taxon>
        <taxon>Saccharomycotina</taxon>
        <taxon>Pichiomycetes</taxon>
        <taxon>Metschnikowiaceae</taxon>
        <taxon>Metschnikowia</taxon>
    </lineage>
</organism>
<dbReference type="PANTHER" id="PTHR10655:SF17">
    <property type="entry name" value="LYSOPHOSPHOLIPASE-LIKE PROTEIN 1"/>
    <property type="match status" value="1"/>
</dbReference>
<feature type="domain" description="Phospholipase/carboxylesterase/thioesterase" evidence="10">
    <location>
        <begin position="41"/>
        <end position="261"/>
    </location>
</feature>